<sequence length="426" mass="45634">MKFTKASIFIGILISIVIAAPHPILQDSFSDVELPGPRTSDFDPPALQNKKKFVIVLKESVDAIQLRKHTIWASELHARYLKKRQDLGLPVEVEVAGVERTFDINRFKAYAGSFDRDTLEEIERSDDVAYIEPEQDVYTADVVTQESAPWGLADISNQASNTTNYHYDSSAGEGMYAYIVDSGINFAHEDFEGRAELGYNALKTLNNTDTSGHGTHVSGIVAGKTYGVAKKARLVNVKVFSGSKTSTITVIEGFNWAVQDIIAKNRTGISVINMSLTTNVSKAFNTAVDSAYEKGVVTVVAAGNSNLPASMKSPASATNALTVGGVSLGHVRGSYSNYGSAVKIMAPGTKILSVGIANSTAFATKTGTSMAAPHVAGLVCYLKKLEGLRTAKETIDRVLGLAQRGVLNETTLMESPNLLAYNGIGL</sequence>
<feature type="active site" description="Charge relay system" evidence="6">
    <location>
        <position position="369"/>
    </location>
</feature>
<feature type="domain" description="Inhibitor I9" evidence="10">
    <location>
        <begin position="52"/>
        <end position="139"/>
    </location>
</feature>
<evidence type="ECO:0000313" key="12">
    <source>
        <dbReference type="Proteomes" id="UP000015100"/>
    </source>
</evidence>
<evidence type="ECO:0000256" key="8">
    <source>
        <dbReference type="SAM" id="SignalP"/>
    </source>
</evidence>
<feature type="active site" description="Charge relay system" evidence="6">
    <location>
        <position position="181"/>
    </location>
</feature>
<accession>S8BJ01</accession>
<evidence type="ECO:0000256" key="6">
    <source>
        <dbReference type="PROSITE-ProRule" id="PRU01240"/>
    </source>
</evidence>
<dbReference type="SUPFAM" id="SSF52743">
    <property type="entry name" value="Subtilisin-like"/>
    <property type="match status" value="1"/>
</dbReference>
<organism evidence="11 12">
    <name type="scientific">Dactylellina haptotyla (strain CBS 200.50)</name>
    <name type="common">Nematode-trapping fungus</name>
    <name type="synonym">Monacrosporium haptotylum</name>
    <dbReference type="NCBI Taxonomy" id="1284197"/>
    <lineage>
        <taxon>Eukaryota</taxon>
        <taxon>Fungi</taxon>
        <taxon>Dikarya</taxon>
        <taxon>Ascomycota</taxon>
        <taxon>Pezizomycotina</taxon>
        <taxon>Orbiliomycetes</taxon>
        <taxon>Orbiliales</taxon>
        <taxon>Orbiliaceae</taxon>
        <taxon>Dactylellina</taxon>
    </lineage>
</organism>
<dbReference type="GO" id="GO:0005576">
    <property type="term" value="C:extracellular region"/>
    <property type="evidence" value="ECO:0007669"/>
    <property type="project" value="UniProtKB-ARBA"/>
</dbReference>
<dbReference type="InterPro" id="IPR015500">
    <property type="entry name" value="Peptidase_S8_subtilisin-rel"/>
</dbReference>
<comment type="caution">
    <text evidence="11">The sequence shown here is derived from an EMBL/GenBank/DDBJ whole genome shotgun (WGS) entry which is preliminary data.</text>
</comment>
<keyword evidence="5 6" id="KW-0720">Serine protease</keyword>
<dbReference type="HOGENOM" id="CLU_011263_1_4_1"/>
<dbReference type="eggNOG" id="KOG1153">
    <property type="taxonomic scope" value="Eukaryota"/>
</dbReference>
<feature type="signal peptide" evidence="8">
    <location>
        <begin position="1"/>
        <end position="19"/>
    </location>
</feature>
<proteinExistence type="inferred from homology"/>
<evidence type="ECO:0000256" key="2">
    <source>
        <dbReference type="ARBA" id="ARBA00022670"/>
    </source>
</evidence>
<dbReference type="EMBL" id="AQGS01001196">
    <property type="protein sequence ID" value="EPS35282.1"/>
    <property type="molecule type" value="Genomic_DNA"/>
</dbReference>
<evidence type="ECO:0000259" key="10">
    <source>
        <dbReference type="Pfam" id="PF05922"/>
    </source>
</evidence>
<dbReference type="PROSITE" id="PS51892">
    <property type="entry name" value="SUBTILASE"/>
    <property type="match status" value="1"/>
</dbReference>
<protein>
    <recommendedName>
        <fullName evidence="13">Peptidase S8/S53 domain-containing protein</fullName>
    </recommendedName>
</protein>
<dbReference type="Pfam" id="PF05922">
    <property type="entry name" value="Inhibitor_I9"/>
    <property type="match status" value="1"/>
</dbReference>
<feature type="domain" description="Peptidase S8/S53" evidence="9">
    <location>
        <begin position="179"/>
        <end position="386"/>
    </location>
</feature>
<evidence type="ECO:0008006" key="13">
    <source>
        <dbReference type="Google" id="ProtNLM"/>
    </source>
</evidence>
<dbReference type="Proteomes" id="UP000015100">
    <property type="component" value="Unassembled WGS sequence"/>
</dbReference>
<dbReference type="GO" id="GO:0004252">
    <property type="term" value="F:serine-type endopeptidase activity"/>
    <property type="evidence" value="ECO:0007669"/>
    <property type="project" value="UniProtKB-UniRule"/>
</dbReference>
<dbReference type="InterPro" id="IPR034193">
    <property type="entry name" value="PCSK9_ProteinaseK-like"/>
</dbReference>
<reference evidence="12" key="2">
    <citation type="submission" date="2013-04" db="EMBL/GenBank/DDBJ databases">
        <title>Genomic mechanisms accounting for the adaptation to parasitism in nematode-trapping fungi.</title>
        <authorList>
            <person name="Ahren D.G."/>
        </authorList>
    </citation>
    <scope>NUCLEOTIDE SEQUENCE [LARGE SCALE GENOMIC DNA]</scope>
    <source>
        <strain evidence="12">CBS 200.50</strain>
    </source>
</reference>
<dbReference type="InterPro" id="IPR022398">
    <property type="entry name" value="Peptidase_S8_His-AS"/>
</dbReference>
<keyword evidence="12" id="KW-1185">Reference proteome</keyword>
<dbReference type="InterPro" id="IPR010259">
    <property type="entry name" value="S8pro/Inhibitor_I9"/>
</dbReference>
<dbReference type="InterPro" id="IPR000209">
    <property type="entry name" value="Peptidase_S8/S53_dom"/>
</dbReference>
<dbReference type="Pfam" id="PF00082">
    <property type="entry name" value="Peptidase_S8"/>
    <property type="match status" value="1"/>
</dbReference>
<dbReference type="OrthoDB" id="206201at2759"/>
<evidence type="ECO:0000256" key="3">
    <source>
        <dbReference type="ARBA" id="ARBA00022729"/>
    </source>
</evidence>
<name>S8BJ01_DACHA</name>
<dbReference type="CDD" id="cd04077">
    <property type="entry name" value="Peptidases_S8_PCSK9_ProteinaseK_like"/>
    <property type="match status" value="1"/>
</dbReference>
<evidence type="ECO:0000256" key="1">
    <source>
        <dbReference type="ARBA" id="ARBA00011073"/>
    </source>
</evidence>
<evidence type="ECO:0000313" key="11">
    <source>
        <dbReference type="EMBL" id="EPS35282.1"/>
    </source>
</evidence>
<keyword evidence="3 8" id="KW-0732">Signal</keyword>
<dbReference type="PANTHER" id="PTHR43806:SF58">
    <property type="entry name" value="ALKALINE PROTEASE 1-RELATED"/>
    <property type="match status" value="1"/>
</dbReference>
<comment type="similarity">
    <text evidence="1 6 7">Belongs to the peptidase S8 family.</text>
</comment>
<dbReference type="InterPro" id="IPR036852">
    <property type="entry name" value="Peptidase_S8/S53_dom_sf"/>
</dbReference>
<evidence type="ECO:0000256" key="7">
    <source>
        <dbReference type="RuleBase" id="RU003355"/>
    </source>
</evidence>
<dbReference type="PROSITE" id="PS00137">
    <property type="entry name" value="SUBTILASE_HIS"/>
    <property type="match status" value="1"/>
</dbReference>
<feature type="chain" id="PRO_5004548411" description="Peptidase S8/S53 domain-containing protein" evidence="8">
    <location>
        <begin position="20"/>
        <end position="426"/>
    </location>
</feature>
<feature type="active site" description="Charge relay system" evidence="6">
    <location>
        <position position="213"/>
    </location>
</feature>
<dbReference type="InterPro" id="IPR023828">
    <property type="entry name" value="Peptidase_S8_Ser-AS"/>
</dbReference>
<dbReference type="PROSITE" id="PS00138">
    <property type="entry name" value="SUBTILASE_SER"/>
    <property type="match status" value="1"/>
</dbReference>
<evidence type="ECO:0000256" key="4">
    <source>
        <dbReference type="ARBA" id="ARBA00022801"/>
    </source>
</evidence>
<dbReference type="PROSITE" id="PS00136">
    <property type="entry name" value="SUBTILASE_ASP"/>
    <property type="match status" value="1"/>
</dbReference>
<dbReference type="Gene3D" id="3.40.50.200">
    <property type="entry name" value="Peptidase S8/S53 domain"/>
    <property type="match status" value="1"/>
</dbReference>
<dbReference type="InterPro" id="IPR023827">
    <property type="entry name" value="Peptidase_S8_Asp-AS"/>
</dbReference>
<gene>
    <name evidence="11" type="ORF">H072_11364</name>
</gene>
<evidence type="ECO:0000256" key="5">
    <source>
        <dbReference type="ARBA" id="ARBA00022825"/>
    </source>
</evidence>
<reference evidence="11 12" key="1">
    <citation type="journal article" date="2013" name="PLoS Genet.">
        <title>Genomic mechanisms accounting for the adaptation to parasitism in nematode-trapping fungi.</title>
        <authorList>
            <person name="Meerupati T."/>
            <person name="Andersson K.M."/>
            <person name="Friman E."/>
            <person name="Kumar D."/>
            <person name="Tunlid A."/>
            <person name="Ahren D."/>
        </authorList>
    </citation>
    <scope>NUCLEOTIDE SEQUENCE [LARGE SCALE GENOMIC DNA]</scope>
    <source>
        <strain evidence="11 12">CBS 200.50</strain>
    </source>
</reference>
<dbReference type="PANTHER" id="PTHR43806">
    <property type="entry name" value="PEPTIDASE S8"/>
    <property type="match status" value="1"/>
</dbReference>
<keyword evidence="4 6" id="KW-0378">Hydrolase</keyword>
<dbReference type="AlphaFoldDB" id="S8BJ01"/>
<dbReference type="InterPro" id="IPR037045">
    <property type="entry name" value="S8pro/Inhibitor_I9_sf"/>
</dbReference>
<dbReference type="InterPro" id="IPR050131">
    <property type="entry name" value="Peptidase_S8_subtilisin-like"/>
</dbReference>
<dbReference type="GO" id="GO:0006508">
    <property type="term" value="P:proteolysis"/>
    <property type="evidence" value="ECO:0007669"/>
    <property type="project" value="UniProtKB-KW"/>
</dbReference>
<dbReference type="OMA" id="NWAVADF"/>
<dbReference type="STRING" id="1284197.S8BJ01"/>
<dbReference type="Gene3D" id="3.30.70.80">
    <property type="entry name" value="Peptidase S8 propeptide/proteinase inhibitor I9"/>
    <property type="match status" value="1"/>
</dbReference>
<dbReference type="SUPFAM" id="SSF54897">
    <property type="entry name" value="Protease propeptides/inhibitors"/>
    <property type="match status" value="1"/>
</dbReference>
<evidence type="ECO:0000259" key="9">
    <source>
        <dbReference type="Pfam" id="PF00082"/>
    </source>
</evidence>
<dbReference type="PRINTS" id="PR00723">
    <property type="entry name" value="SUBTILISIN"/>
</dbReference>
<keyword evidence="2 6" id="KW-0645">Protease</keyword>
<dbReference type="FunFam" id="3.40.50.200:FF:000007">
    <property type="entry name" value="Subtilisin-like serine protease"/>
    <property type="match status" value="1"/>
</dbReference>